<dbReference type="OrthoDB" id="2129688at2759"/>
<comment type="caution">
    <text evidence="2">The sequence shown here is derived from an EMBL/GenBank/DDBJ whole genome shotgun (WGS) entry which is preliminary data.</text>
</comment>
<proteinExistence type="predicted"/>
<organism evidence="2 3">
    <name type="scientific">Lachnellula suecica</name>
    <dbReference type="NCBI Taxonomy" id="602035"/>
    <lineage>
        <taxon>Eukaryota</taxon>
        <taxon>Fungi</taxon>
        <taxon>Dikarya</taxon>
        <taxon>Ascomycota</taxon>
        <taxon>Pezizomycotina</taxon>
        <taxon>Leotiomycetes</taxon>
        <taxon>Helotiales</taxon>
        <taxon>Lachnaceae</taxon>
        <taxon>Lachnellula</taxon>
    </lineage>
</organism>
<dbReference type="InterPro" id="IPR011333">
    <property type="entry name" value="SKP1/BTB/POZ_sf"/>
</dbReference>
<reference evidence="2 3" key="1">
    <citation type="submission" date="2018-05" db="EMBL/GenBank/DDBJ databases">
        <title>Genome sequencing and assembly of the regulated plant pathogen Lachnellula willkommii and related sister species for the development of diagnostic species identification markers.</title>
        <authorList>
            <person name="Giroux E."/>
            <person name="Bilodeau G."/>
        </authorList>
    </citation>
    <scope>NUCLEOTIDE SEQUENCE [LARGE SCALE GENOMIC DNA]</scope>
    <source>
        <strain evidence="2 3">CBS 268.59</strain>
    </source>
</reference>
<name>A0A8T9BZU9_9HELO</name>
<gene>
    <name evidence="2" type="ORF">LSUE1_G008359</name>
</gene>
<evidence type="ECO:0000256" key="1">
    <source>
        <dbReference type="SAM" id="MobiDB-lite"/>
    </source>
</evidence>
<feature type="region of interest" description="Disordered" evidence="1">
    <location>
        <begin position="1"/>
        <end position="20"/>
    </location>
</feature>
<evidence type="ECO:0000313" key="2">
    <source>
        <dbReference type="EMBL" id="TVY73408.1"/>
    </source>
</evidence>
<sequence>MSSPSQTAAEGQPETVPKPSIKFIARDPRAKLDLRIQVFAQEFLVHSDVLKANSAFFRTFLDSPEKTPAPPSAPFRYEYVSVEDSDGTWGLEVAGKNSGQTKTSTEVKVKGAAKQRDSLVKFVKKRQEIIAFERLLCAIYHKPYILNVWSELERVVRLADFYCAVPAVSDSMDGVLFRSPMLIDMISDKCEEILKMAHKLHHPALFREALVHVVSGRPGCSSNFDDVPDLVRVITDAQVRLNLKRTQVLKETFWAARLDKSINEKVFAALREWNDPSLDWSASVCRNIQTTWPPTFFGGQDDRPSVALKELLANNLALTRYGSEGSVVIEAGVGTYKDKFLCTSIEDHELPWNSAAGDW</sequence>
<dbReference type="Gene3D" id="3.30.710.10">
    <property type="entry name" value="Potassium Channel Kv1.1, Chain A"/>
    <property type="match status" value="1"/>
</dbReference>
<evidence type="ECO:0008006" key="4">
    <source>
        <dbReference type="Google" id="ProtNLM"/>
    </source>
</evidence>
<dbReference type="AlphaFoldDB" id="A0A8T9BZU9"/>
<dbReference type="Proteomes" id="UP000469558">
    <property type="component" value="Unassembled WGS sequence"/>
</dbReference>
<evidence type="ECO:0000313" key="3">
    <source>
        <dbReference type="Proteomes" id="UP000469558"/>
    </source>
</evidence>
<keyword evidence="3" id="KW-1185">Reference proteome</keyword>
<accession>A0A8T9BZU9</accession>
<protein>
    <recommendedName>
        <fullName evidence="4">BTB domain-containing protein</fullName>
    </recommendedName>
</protein>
<dbReference type="EMBL" id="QGMK01001087">
    <property type="protein sequence ID" value="TVY73408.1"/>
    <property type="molecule type" value="Genomic_DNA"/>
</dbReference>